<dbReference type="InterPro" id="IPR008526">
    <property type="entry name" value="YedI"/>
</dbReference>
<comment type="caution">
    <text evidence="2">The sequence shown here is derived from an EMBL/GenBank/DDBJ whole genome shotgun (WGS) entry which is preliminary data.</text>
</comment>
<keyword evidence="1" id="KW-0812">Transmembrane</keyword>
<feature type="transmembrane region" description="Helical" evidence="1">
    <location>
        <begin position="76"/>
        <end position="94"/>
    </location>
</feature>
<dbReference type="GO" id="GO:0005886">
    <property type="term" value="C:plasma membrane"/>
    <property type="evidence" value="ECO:0007669"/>
    <property type="project" value="TreeGrafter"/>
</dbReference>
<dbReference type="OrthoDB" id="9814178at2"/>
<dbReference type="PIRSF" id="PIRSF016660">
    <property type="entry name" value="YedI"/>
    <property type="match status" value="1"/>
</dbReference>
<dbReference type="AlphaFoldDB" id="A0A4Q2RJ15"/>
<keyword evidence="1" id="KW-0472">Membrane</keyword>
<feature type="transmembrane region" description="Helical" evidence="1">
    <location>
        <begin position="230"/>
        <end position="253"/>
    </location>
</feature>
<evidence type="ECO:0000256" key="1">
    <source>
        <dbReference type="SAM" id="Phobius"/>
    </source>
</evidence>
<keyword evidence="1" id="KW-1133">Transmembrane helix</keyword>
<gene>
    <name evidence="2" type="ORF">D3272_02525</name>
</gene>
<dbReference type="PANTHER" id="PTHR30503:SF3">
    <property type="entry name" value="INNER MEMBRANE PROTEIN YEDI"/>
    <property type="match status" value="1"/>
</dbReference>
<dbReference type="PANTHER" id="PTHR30503">
    <property type="entry name" value="INNER MEMBRANE PROTEIN YEDI"/>
    <property type="match status" value="1"/>
</dbReference>
<dbReference type="Proteomes" id="UP000289411">
    <property type="component" value="Unassembled WGS sequence"/>
</dbReference>
<protein>
    <submittedName>
        <fullName evidence="2">DUF808 domain-containing protein</fullName>
    </submittedName>
</protein>
<evidence type="ECO:0000313" key="3">
    <source>
        <dbReference type="Proteomes" id="UP000289411"/>
    </source>
</evidence>
<dbReference type="RefSeq" id="WP_129217520.1">
    <property type="nucleotide sequence ID" value="NZ_QYBC01000002.1"/>
</dbReference>
<name>A0A4Q2RJ15_9HYPH</name>
<dbReference type="EMBL" id="QYBC01000002">
    <property type="protein sequence ID" value="RYB06981.1"/>
    <property type="molecule type" value="Genomic_DNA"/>
</dbReference>
<proteinExistence type="predicted"/>
<reference evidence="2 3" key="1">
    <citation type="submission" date="2018-09" db="EMBL/GenBank/DDBJ databases">
        <authorList>
            <person name="Grouzdev D.S."/>
            <person name="Krutkina M.S."/>
        </authorList>
    </citation>
    <scope>NUCLEOTIDE SEQUENCE [LARGE SCALE GENOMIC DNA]</scope>
    <source>
        <strain evidence="2 3">RmlP001</strain>
    </source>
</reference>
<feature type="transmembrane region" description="Helical" evidence="1">
    <location>
        <begin position="185"/>
        <end position="209"/>
    </location>
</feature>
<keyword evidence="3" id="KW-1185">Reference proteome</keyword>
<sequence length="325" mass="32483">MPSGFFALLDDVAGIARLAAASLDDVAGTAGRVGLKAAGVVVDDTAVTPRYVAGLAPERELPIIGRIGLGSLRNKLLFLLPAALLLNAVAPWAVTPLLMLGGVYLCFEGVEKVVEVVLGHDGHAAADAEPTASLPHAGSSGSAENAGALEDGKVKGAIRTDLILSAEIMAISLAEVADRPVLVEAVVLALVGTAITVGVYGVVALVVKVDDIGLHLSRRGAAPVRALGRGLVRAMPPVMTTLSVVGTAAMIWVGGGILLHGLEAFDVAAPAHALDDAAEAFAGRVPARLAAGAEWVVGAAGAGVVGLAVGGLAVATTMGARRLRG</sequence>
<feature type="transmembrane region" description="Helical" evidence="1">
    <location>
        <begin position="295"/>
        <end position="315"/>
    </location>
</feature>
<accession>A0A4Q2RJ15</accession>
<organism evidence="2 3">
    <name type="scientific">Lichenibacterium ramalinae</name>
    <dbReference type="NCBI Taxonomy" id="2316527"/>
    <lineage>
        <taxon>Bacteria</taxon>
        <taxon>Pseudomonadati</taxon>
        <taxon>Pseudomonadota</taxon>
        <taxon>Alphaproteobacteria</taxon>
        <taxon>Hyphomicrobiales</taxon>
        <taxon>Lichenihabitantaceae</taxon>
        <taxon>Lichenibacterium</taxon>
    </lineage>
</organism>
<dbReference type="Pfam" id="PF05661">
    <property type="entry name" value="DUF808"/>
    <property type="match status" value="1"/>
</dbReference>
<evidence type="ECO:0000313" key="2">
    <source>
        <dbReference type="EMBL" id="RYB06981.1"/>
    </source>
</evidence>
<reference evidence="2 3" key="2">
    <citation type="submission" date="2019-02" db="EMBL/GenBank/DDBJ databases">
        <title>'Lichenibacterium ramalinii' gen. nov. sp. nov., 'Lichenibacterium minor' gen. nov. sp. nov.</title>
        <authorList>
            <person name="Pankratov T."/>
        </authorList>
    </citation>
    <scope>NUCLEOTIDE SEQUENCE [LARGE SCALE GENOMIC DNA]</scope>
    <source>
        <strain evidence="2 3">RmlP001</strain>
    </source>
</reference>